<dbReference type="EMBL" id="LHYA01000016">
    <property type="protein sequence ID" value="KXB03721.1"/>
    <property type="molecule type" value="Genomic_DNA"/>
</dbReference>
<accession>A0A133VB90</accession>
<gene>
    <name evidence="3" type="ORF">AKJ47_01745</name>
</gene>
<reference evidence="3 4" key="1">
    <citation type="journal article" date="2016" name="Sci. Rep.">
        <title>Metabolic traits of an uncultured archaeal lineage -MSBL1- from brine pools of the Red Sea.</title>
        <authorList>
            <person name="Mwirichia R."/>
            <person name="Alam I."/>
            <person name="Rashid M."/>
            <person name="Vinu M."/>
            <person name="Ba-Alawi W."/>
            <person name="Anthony Kamau A."/>
            <person name="Kamanda Ngugi D."/>
            <person name="Goker M."/>
            <person name="Klenk H.P."/>
            <person name="Bajic V."/>
            <person name="Stingl U."/>
        </authorList>
    </citation>
    <scope>NUCLEOTIDE SEQUENCE [LARGE SCALE GENOMIC DNA]</scope>
    <source>
        <strain evidence="3">SCGC-AAA261G05</strain>
    </source>
</reference>
<dbReference type="AlphaFoldDB" id="A0A133VB90"/>
<feature type="transmembrane region" description="Helical" evidence="2">
    <location>
        <begin position="37"/>
        <end position="57"/>
    </location>
</feature>
<keyword evidence="2" id="KW-1133">Transmembrane helix</keyword>
<evidence type="ECO:0000313" key="3">
    <source>
        <dbReference type="EMBL" id="KXB03721.1"/>
    </source>
</evidence>
<sequence length="215" mass="23559">MIVFALTWPVLGVAGLYSSLLWFSFFRKVRELTDTRWVWGFLLPSPVLTLYSLWVSIRSLFSLAGSSTIGSLLGGYWVLYIFSIIPSGIAAWAGKKIREWSDLRYSLKQTNSELFTYLARKGNKTASVLITLIFLPLVFPFAALFARLKGGISPPDSVHPEERGGGETAREAGGGLYTADGSEEGSTRKEDEGEERLEEVGGGLYSGSEGEVDEG</sequence>
<evidence type="ECO:0000256" key="1">
    <source>
        <dbReference type="SAM" id="MobiDB-lite"/>
    </source>
</evidence>
<feature type="region of interest" description="Disordered" evidence="1">
    <location>
        <begin position="155"/>
        <end position="215"/>
    </location>
</feature>
<comment type="caution">
    <text evidence="3">The sequence shown here is derived from an EMBL/GenBank/DDBJ whole genome shotgun (WGS) entry which is preliminary data.</text>
</comment>
<feature type="transmembrane region" description="Helical" evidence="2">
    <location>
        <begin position="6"/>
        <end position="25"/>
    </location>
</feature>
<evidence type="ECO:0000313" key="4">
    <source>
        <dbReference type="Proteomes" id="UP000070405"/>
    </source>
</evidence>
<keyword evidence="4" id="KW-1185">Reference proteome</keyword>
<feature type="transmembrane region" description="Helical" evidence="2">
    <location>
        <begin position="126"/>
        <end position="146"/>
    </location>
</feature>
<organism evidence="3 4">
    <name type="scientific">candidate division MSBL1 archaeon SCGC-AAA261G05</name>
    <dbReference type="NCBI Taxonomy" id="1698276"/>
    <lineage>
        <taxon>Archaea</taxon>
        <taxon>Methanobacteriati</taxon>
        <taxon>Methanobacteriota</taxon>
        <taxon>candidate division MSBL1</taxon>
    </lineage>
</organism>
<keyword evidence="2" id="KW-0472">Membrane</keyword>
<keyword evidence="2" id="KW-0812">Transmembrane</keyword>
<feature type="compositionally biased region" description="Basic and acidic residues" evidence="1">
    <location>
        <begin position="158"/>
        <end position="170"/>
    </location>
</feature>
<protein>
    <submittedName>
        <fullName evidence="3">Uncharacterized protein</fullName>
    </submittedName>
</protein>
<feature type="transmembrane region" description="Helical" evidence="2">
    <location>
        <begin position="77"/>
        <end position="94"/>
    </location>
</feature>
<evidence type="ECO:0000256" key="2">
    <source>
        <dbReference type="SAM" id="Phobius"/>
    </source>
</evidence>
<proteinExistence type="predicted"/>
<name>A0A133VB90_9EURY</name>
<dbReference type="Proteomes" id="UP000070405">
    <property type="component" value="Unassembled WGS sequence"/>
</dbReference>